<reference evidence="3 4" key="1">
    <citation type="journal article" date="2020" name="Front. Microbiol.">
        <title>Genetic Organization of the aprX-lipA2 Operon Affects the Proteolytic Potential of Pseudomonas Species in Milk.</title>
        <authorList>
            <person name="Maier C."/>
            <person name="Huptas C."/>
            <person name="von Neubeck M."/>
            <person name="Scherer S."/>
            <person name="Wenning M."/>
            <person name="Lucking G."/>
        </authorList>
    </citation>
    <scope>NUCLEOTIDE SEQUENCE [LARGE SCALE GENOMIC DNA]</scope>
    <source>
        <strain evidence="3 4">DSM 16272</strain>
    </source>
</reference>
<comment type="caution">
    <text evidence="3">The sequence shown here is derived from an EMBL/GenBank/DDBJ whole genome shotgun (WGS) entry which is preliminary data.</text>
</comment>
<dbReference type="Proteomes" id="UP000537729">
    <property type="component" value="Unassembled WGS sequence"/>
</dbReference>
<protein>
    <submittedName>
        <fullName evidence="3">M15 family metallopeptidase</fullName>
    </submittedName>
</protein>
<organism evidence="3 4">
    <name type="scientific">Pseudomonas veronii</name>
    <dbReference type="NCBI Taxonomy" id="76761"/>
    <lineage>
        <taxon>Bacteria</taxon>
        <taxon>Pseudomonadati</taxon>
        <taxon>Pseudomonadota</taxon>
        <taxon>Gammaproteobacteria</taxon>
        <taxon>Pseudomonadales</taxon>
        <taxon>Pseudomonadaceae</taxon>
        <taxon>Pseudomonas</taxon>
    </lineage>
</organism>
<evidence type="ECO:0000259" key="2">
    <source>
        <dbReference type="Pfam" id="PF13539"/>
    </source>
</evidence>
<keyword evidence="1" id="KW-0472">Membrane</keyword>
<proteinExistence type="predicted"/>
<dbReference type="InterPro" id="IPR039561">
    <property type="entry name" value="Peptidase_M15C"/>
</dbReference>
<evidence type="ECO:0000256" key="1">
    <source>
        <dbReference type="SAM" id="Phobius"/>
    </source>
</evidence>
<gene>
    <name evidence="3" type="ORF">HBO38_32965</name>
</gene>
<dbReference type="EMBL" id="JAAQWG010000082">
    <property type="protein sequence ID" value="NMY13168.1"/>
    <property type="molecule type" value="Genomic_DNA"/>
</dbReference>
<sequence length="285" mass="32392">MLLLVVFCSTASAIGYLWWLLFPESVSVYSNSIGRFLKRCRKFLFVGVESSVYVSGSSVVRLGFNCRRWLLPLVHYQRLLWLMLLLLLLPPALVFNLRGTVELEGYGSDVHRGEAPSLIAELLRGERLVPPRALPPQVFTSREVERIRPRTGAADRSWDKMDADFVQRLLVVYKVMLERHGYEMALLEGYRSPERQDVLGLLPGTTNAKAWQSYHQYGLAADSAFLREGKLVITEKDPWAMRGYELYGQVAEELGLTWGGRWKLMDFGHVELRTAGRGPSARSTP</sequence>
<accession>A0A7Y1ACC4</accession>
<evidence type="ECO:0000313" key="4">
    <source>
        <dbReference type="Proteomes" id="UP000537729"/>
    </source>
</evidence>
<dbReference type="AlphaFoldDB" id="A0A7Y1ACC4"/>
<dbReference type="GO" id="GO:0008233">
    <property type="term" value="F:peptidase activity"/>
    <property type="evidence" value="ECO:0007669"/>
    <property type="project" value="InterPro"/>
</dbReference>
<dbReference type="RefSeq" id="WP_169886342.1">
    <property type="nucleotide sequence ID" value="NZ_JAAQWG010000082.1"/>
</dbReference>
<feature type="transmembrane region" description="Helical" evidence="1">
    <location>
        <begin position="79"/>
        <end position="97"/>
    </location>
</feature>
<dbReference type="CDD" id="cd14845">
    <property type="entry name" value="L-Ala-D-Glu_peptidase_like"/>
    <property type="match status" value="1"/>
</dbReference>
<dbReference type="Gene3D" id="3.30.1380.10">
    <property type="match status" value="1"/>
</dbReference>
<evidence type="ECO:0000313" key="3">
    <source>
        <dbReference type="EMBL" id="NMY13168.1"/>
    </source>
</evidence>
<name>A0A7Y1ACC4_PSEVE</name>
<keyword evidence="1" id="KW-1133">Transmembrane helix</keyword>
<feature type="domain" description="Peptidase M15C" evidence="2">
    <location>
        <begin position="207"/>
        <end position="272"/>
    </location>
</feature>
<dbReference type="InterPro" id="IPR009045">
    <property type="entry name" value="Zn_M74/Hedgehog-like"/>
</dbReference>
<keyword evidence="1" id="KW-0812">Transmembrane</keyword>
<dbReference type="SUPFAM" id="SSF55166">
    <property type="entry name" value="Hedgehog/DD-peptidase"/>
    <property type="match status" value="1"/>
</dbReference>
<dbReference type="Pfam" id="PF13539">
    <property type="entry name" value="Peptidase_M15_4"/>
    <property type="match status" value="1"/>
</dbReference>